<dbReference type="GO" id="GO:0004673">
    <property type="term" value="F:protein histidine kinase activity"/>
    <property type="evidence" value="ECO:0007669"/>
    <property type="project" value="UniProtKB-EC"/>
</dbReference>
<evidence type="ECO:0000313" key="9">
    <source>
        <dbReference type="EMBL" id="QDU66646.1"/>
    </source>
</evidence>
<keyword evidence="10" id="KW-1185">Reference proteome</keyword>
<reference evidence="9 10" key="1">
    <citation type="submission" date="2019-02" db="EMBL/GenBank/DDBJ databases">
        <title>Deep-cultivation of Planctomycetes and their phenomic and genomic characterization uncovers novel biology.</title>
        <authorList>
            <person name="Wiegand S."/>
            <person name="Jogler M."/>
            <person name="Boedeker C."/>
            <person name="Pinto D."/>
            <person name="Vollmers J."/>
            <person name="Rivas-Marin E."/>
            <person name="Kohn T."/>
            <person name="Peeters S.H."/>
            <person name="Heuer A."/>
            <person name="Rast P."/>
            <person name="Oberbeckmann S."/>
            <person name="Bunk B."/>
            <person name="Jeske O."/>
            <person name="Meyerdierks A."/>
            <person name="Storesund J.E."/>
            <person name="Kallscheuer N."/>
            <person name="Luecker S."/>
            <person name="Lage O.M."/>
            <person name="Pohl T."/>
            <person name="Merkel B.J."/>
            <person name="Hornburger P."/>
            <person name="Mueller R.-W."/>
            <person name="Bruemmer F."/>
            <person name="Labrenz M."/>
            <person name="Spormann A.M."/>
            <person name="Op den Camp H."/>
            <person name="Overmann J."/>
            <person name="Amann R."/>
            <person name="Jetten M.S.M."/>
            <person name="Mascher T."/>
            <person name="Medema M.H."/>
            <person name="Devos D.P."/>
            <person name="Kaster A.-K."/>
            <person name="Ovreas L."/>
            <person name="Rohde M."/>
            <person name="Galperin M.Y."/>
            <person name="Jogler C."/>
        </authorList>
    </citation>
    <scope>NUCLEOTIDE SEQUENCE [LARGE SCALE GENOMIC DNA]</scope>
    <source>
        <strain evidence="9 10">Pla133</strain>
    </source>
</reference>
<evidence type="ECO:0000256" key="6">
    <source>
        <dbReference type="ARBA" id="ARBA00023012"/>
    </source>
</evidence>
<dbReference type="AlphaFoldDB" id="A0A518BI53"/>
<protein>
    <recommendedName>
        <fullName evidence="2">histidine kinase</fullName>
        <ecNumber evidence="2">2.7.13.3</ecNumber>
    </recommendedName>
</protein>
<dbReference type="SMART" id="SM00448">
    <property type="entry name" value="REC"/>
    <property type="match status" value="1"/>
</dbReference>
<dbReference type="Pfam" id="PF00072">
    <property type="entry name" value="Response_reg"/>
    <property type="match status" value="1"/>
</dbReference>
<dbReference type="PANTHER" id="PTHR44936:SF9">
    <property type="entry name" value="SENSOR PROTEIN CREC"/>
    <property type="match status" value="1"/>
</dbReference>
<feature type="modified residue" description="4-aspartylphosphate" evidence="7">
    <location>
        <position position="66"/>
    </location>
</feature>
<dbReference type="EMBL" id="CP036287">
    <property type="protein sequence ID" value="QDU66646.1"/>
    <property type="molecule type" value="Genomic_DNA"/>
</dbReference>
<dbReference type="PANTHER" id="PTHR44936">
    <property type="entry name" value="SENSOR PROTEIN CREC"/>
    <property type="match status" value="1"/>
</dbReference>
<evidence type="ECO:0000256" key="4">
    <source>
        <dbReference type="ARBA" id="ARBA00022679"/>
    </source>
</evidence>
<dbReference type="SUPFAM" id="SSF55874">
    <property type="entry name" value="ATPase domain of HSP90 chaperone/DNA topoisomerase II/histidine kinase"/>
    <property type="match status" value="1"/>
</dbReference>
<dbReference type="SUPFAM" id="SSF52172">
    <property type="entry name" value="CheY-like"/>
    <property type="match status" value="1"/>
</dbReference>
<evidence type="ECO:0000256" key="2">
    <source>
        <dbReference type="ARBA" id="ARBA00012438"/>
    </source>
</evidence>
<dbReference type="KEGG" id="pbap:Pla133_17220"/>
<evidence type="ECO:0000256" key="5">
    <source>
        <dbReference type="ARBA" id="ARBA00022777"/>
    </source>
</evidence>
<dbReference type="Proteomes" id="UP000316921">
    <property type="component" value="Chromosome"/>
</dbReference>
<comment type="catalytic activity">
    <reaction evidence="1">
        <text>ATP + protein L-histidine = ADP + protein N-phospho-L-histidine.</text>
        <dbReference type="EC" id="2.7.13.3"/>
    </reaction>
</comment>
<keyword evidence="3 7" id="KW-0597">Phosphoprotein</keyword>
<dbReference type="Gene3D" id="3.30.565.10">
    <property type="entry name" value="Histidine kinase-like ATPase, C-terminal domain"/>
    <property type="match status" value="1"/>
</dbReference>
<evidence type="ECO:0000256" key="7">
    <source>
        <dbReference type="PROSITE-ProRule" id="PRU00169"/>
    </source>
</evidence>
<dbReference type="EC" id="2.7.13.3" evidence="2"/>
<name>A0A518BI53_9BACT</name>
<accession>A0A518BI53</accession>
<keyword evidence="4" id="KW-0808">Transferase</keyword>
<dbReference type="InterPro" id="IPR011006">
    <property type="entry name" value="CheY-like_superfamily"/>
</dbReference>
<keyword evidence="6" id="KW-0902">Two-component regulatory system</keyword>
<sequence length="369" mass="40418">MPEASIDRSRDDRPVVLYVDDDSVDVASVRRAIDRRGLPLDFRSAPDLATARRILDESEVALMLVDQSLGDGRGIDLLKSMPGIASIILTGGGSEELAAEALRRGAADYVVKRSDGSHLDGLLGSIMATLGSLRAERARAEAARDLADAYRELEVVTQGLDRALSAPLQRLEELGSRLREQLPPQFEEARASTAEIEAIGRGGFEVVRQLTRLATLNPSAEQSCRVEFSDVVRRAARRIAIDYPDRVEVMLDASHPIQARPNQLQMAIESVLEFAAKHRHPDGRPVSVLATCECDEDWVEMQFIDGGIDIGRIDRDEVFTICGRGDLGSATPELAVFDRVARLHGGTARVDDGIDGFACFRLRIPRSPR</sequence>
<dbReference type="RefSeq" id="WP_145064463.1">
    <property type="nucleotide sequence ID" value="NZ_CP036287.1"/>
</dbReference>
<evidence type="ECO:0000256" key="3">
    <source>
        <dbReference type="ARBA" id="ARBA00022553"/>
    </source>
</evidence>
<gene>
    <name evidence="9" type="primary">regA_2</name>
    <name evidence="9" type="ORF">Pla133_17220</name>
</gene>
<feature type="domain" description="Response regulatory" evidence="8">
    <location>
        <begin position="15"/>
        <end position="127"/>
    </location>
</feature>
<dbReference type="InterPro" id="IPR050980">
    <property type="entry name" value="2C_sensor_his_kinase"/>
</dbReference>
<dbReference type="CDD" id="cd00156">
    <property type="entry name" value="REC"/>
    <property type="match status" value="1"/>
</dbReference>
<evidence type="ECO:0000256" key="1">
    <source>
        <dbReference type="ARBA" id="ARBA00000085"/>
    </source>
</evidence>
<evidence type="ECO:0000259" key="8">
    <source>
        <dbReference type="PROSITE" id="PS50110"/>
    </source>
</evidence>
<dbReference type="InterPro" id="IPR036890">
    <property type="entry name" value="HATPase_C_sf"/>
</dbReference>
<dbReference type="PROSITE" id="PS50110">
    <property type="entry name" value="RESPONSE_REGULATORY"/>
    <property type="match status" value="1"/>
</dbReference>
<proteinExistence type="predicted"/>
<dbReference type="InterPro" id="IPR001789">
    <property type="entry name" value="Sig_transdc_resp-reg_receiver"/>
</dbReference>
<dbReference type="Gene3D" id="3.40.50.2300">
    <property type="match status" value="1"/>
</dbReference>
<evidence type="ECO:0000313" key="10">
    <source>
        <dbReference type="Proteomes" id="UP000316921"/>
    </source>
</evidence>
<dbReference type="GO" id="GO:0000160">
    <property type="term" value="P:phosphorelay signal transduction system"/>
    <property type="evidence" value="ECO:0007669"/>
    <property type="project" value="UniProtKB-KW"/>
</dbReference>
<keyword evidence="5" id="KW-0418">Kinase</keyword>
<organism evidence="9 10">
    <name type="scientific">Engelhardtia mirabilis</name>
    <dbReference type="NCBI Taxonomy" id="2528011"/>
    <lineage>
        <taxon>Bacteria</taxon>
        <taxon>Pseudomonadati</taxon>
        <taxon>Planctomycetota</taxon>
        <taxon>Planctomycetia</taxon>
        <taxon>Planctomycetia incertae sedis</taxon>
        <taxon>Engelhardtia</taxon>
    </lineage>
</organism>